<name>A0A368SV97_SETIT</name>
<accession>A0A368SV97</accession>
<dbReference type="AlphaFoldDB" id="A0A368SV97"/>
<gene>
    <name evidence="1" type="ORF">SETIT_9G525100v2</name>
</gene>
<proteinExistence type="predicted"/>
<organism evidence="1">
    <name type="scientific">Setaria italica</name>
    <name type="common">Foxtail millet</name>
    <name type="synonym">Panicum italicum</name>
    <dbReference type="NCBI Taxonomy" id="4555"/>
    <lineage>
        <taxon>Eukaryota</taxon>
        <taxon>Viridiplantae</taxon>
        <taxon>Streptophyta</taxon>
        <taxon>Embryophyta</taxon>
        <taxon>Tracheophyta</taxon>
        <taxon>Spermatophyta</taxon>
        <taxon>Magnoliopsida</taxon>
        <taxon>Liliopsida</taxon>
        <taxon>Poales</taxon>
        <taxon>Poaceae</taxon>
        <taxon>PACMAD clade</taxon>
        <taxon>Panicoideae</taxon>
        <taxon>Panicodae</taxon>
        <taxon>Paniceae</taxon>
        <taxon>Cenchrinae</taxon>
        <taxon>Setaria</taxon>
    </lineage>
</organism>
<sequence>MLLLSSSSIFTPAFIINRVPCLKQKTASERDCAFDGKITIIVSQVSKSRTKHQRMHRDIPRLWSLKLALHVFSCPCSFGKPFVATLARVHVLFSGMYHKKTGGYSANVCLLCATPP</sequence>
<dbReference type="EMBL" id="CM003536">
    <property type="protein sequence ID" value="RCV46357.1"/>
    <property type="molecule type" value="Genomic_DNA"/>
</dbReference>
<reference evidence="1" key="1">
    <citation type="journal article" date="2012" name="Nat. Biotechnol.">
        <title>Reference genome sequence of the model plant Setaria.</title>
        <authorList>
            <person name="Bennetzen J.L."/>
            <person name="Schmutz J."/>
            <person name="Wang H."/>
            <person name="Percifield R."/>
            <person name="Hawkins J."/>
            <person name="Pontaroli A.C."/>
            <person name="Estep M."/>
            <person name="Feng L."/>
            <person name="Vaughn J.N."/>
            <person name="Grimwood J."/>
            <person name="Jenkins J."/>
            <person name="Barry K."/>
            <person name="Lindquist E."/>
            <person name="Hellsten U."/>
            <person name="Deshpande S."/>
            <person name="Wang X."/>
            <person name="Wu X."/>
            <person name="Mitros T."/>
            <person name="Triplett J."/>
            <person name="Yang X."/>
            <person name="Ye C.Y."/>
            <person name="Mauro-Herrera M."/>
            <person name="Wang L."/>
            <person name="Li P."/>
            <person name="Sharma M."/>
            <person name="Sharma R."/>
            <person name="Ronald P.C."/>
            <person name="Panaud O."/>
            <person name="Kellogg E.A."/>
            <person name="Brutnell T.P."/>
            <person name="Doust A.N."/>
            <person name="Tuskan G.A."/>
            <person name="Rokhsar D."/>
            <person name="Devos K.M."/>
        </authorList>
    </citation>
    <scope>NUCLEOTIDE SEQUENCE [LARGE SCALE GENOMIC DNA]</scope>
    <source>
        <strain evidence="1">Yugu1</strain>
    </source>
</reference>
<evidence type="ECO:0000313" key="1">
    <source>
        <dbReference type="EMBL" id="RCV46357.1"/>
    </source>
</evidence>
<protein>
    <submittedName>
        <fullName evidence="1">Uncharacterized protein</fullName>
    </submittedName>
</protein>
<reference evidence="1" key="2">
    <citation type="submission" date="2015-07" db="EMBL/GenBank/DDBJ databases">
        <authorList>
            <person name="Noorani M."/>
        </authorList>
    </citation>
    <scope>NUCLEOTIDE SEQUENCE</scope>
    <source>
        <strain evidence="1">Yugu1</strain>
    </source>
</reference>